<dbReference type="Proteomes" id="UP000036681">
    <property type="component" value="Unplaced"/>
</dbReference>
<evidence type="ECO:0000313" key="2">
    <source>
        <dbReference type="Proteomes" id="UP000036681"/>
    </source>
</evidence>
<dbReference type="AlphaFoldDB" id="A0A0M3HWU3"/>
<feature type="compositionally biased region" description="Basic and acidic residues" evidence="1">
    <location>
        <begin position="61"/>
        <end position="73"/>
    </location>
</feature>
<protein>
    <submittedName>
        <fullName evidence="3">Uncharacterized protein</fullName>
    </submittedName>
</protein>
<organism evidence="2 3">
    <name type="scientific">Ascaris lumbricoides</name>
    <name type="common">Giant roundworm</name>
    <dbReference type="NCBI Taxonomy" id="6252"/>
    <lineage>
        <taxon>Eukaryota</taxon>
        <taxon>Metazoa</taxon>
        <taxon>Ecdysozoa</taxon>
        <taxon>Nematoda</taxon>
        <taxon>Chromadorea</taxon>
        <taxon>Rhabditida</taxon>
        <taxon>Spirurina</taxon>
        <taxon>Ascaridomorpha</taxon>
        <taxon>Ascaridoidea</taxon>
        <taxon>Ascarididae</taxon>
        <taxon>Ascaris</taxon>
    </lineage>
</organism>
<feature type="compositionally biased region" description="Polar residues" evidence="1">
    <location>
        <begin position="76"/>
        <end position="87"/>
    </location>
</feature>
<keyword evidence="2" id="KW-1185">Reference proteome</keyword>
<dbReference type="WBParaSite" id="ALUE_0000767201-mRNA-1">
    <property type="protein sequence ID" value="ALUE_0000767201-mRNA-1"/>
    <property type="gene ID" value="ALUE_0000767201"/>
</dbReference>
<reference evidence="3" key="1">
    <citation type="submission" date="2017-02" db="UniProtKB">
        <authorList>
            <consortium name="WormBaseParasite"/>
        </authorList>
    </citation>
    <scope>IDENTIFICATION</scope>
</reference>
<evidence type="ECO:0000256" key="1">
    <source>
        <dbReference type="SAM" id="MobiDB-lite"/>
    </source>
</evidence>
<accession>A0A0M3HWU3</accession>
<name>A0A0M3HWU3_ASCLU</name>
<feature type="region of interest" description="Disordered" evidence="1">
    <location>
        <begin position="1"/>
        <end position="87"/>
    </location>
</feature>
<sequence length="104" mass="11294">MSPLVIPAGSGTFGGKEAPNELQRGAILHQADTKQWRRASPTPIEEVSLQSSPAPQEIEETERGSVSKGREKMPQGTPQRRLANTQRVRASMRQAILSISSTSN</sequence>
<proteinExistence type="predicted"/>
<evidence type="ECO:0000313" key="3">
    <source>
        <dbReference type="WBParaSite" id="ALUE_0000767201-mRNA-1"/>
    </source>
</evidence>